<gene>
    <name evidence="6" type="ORF">Malapachy_1072</name>
</gene>
<dbReference type="InterPro" id="IPR017937">
    <property type="entry name" value="Thioredoxin_CS"/>
</dbReference>
<dbReference type="InterPro" id="IPR005746">
    <property type="entry name" value="Thioredoxin"/>
</dbReference>
<dbReference type="Pfam" id="PF00085">
    <property type="entry name" value="Thioredoxin"/>
    <property type="match status" value="1"/>
</dbReference>
<organism evidence="6 7">
    <name type="scientific">Malassezia pachydermatis</name>
    <dbReference type="NCBI Taxonomy" id="77020"/>
    <lineage>
        <taxon>Eukaryota</taxon>
        <taxon>Fungi</taxon>
        <taxon>Dikarya</taxon>
        <taxon>Basidiomycota</taxon>
        <taxon>Ustilaginomycotina</taxon>
        <taxon>Malasseziomycetes</taxon>
        <taxon>Malasseziales</taxon>
        <taxon>Malasseziaceae</taxon>
        <taxon>Malassezia</taxon>
    </lineage>
</organism>
<dbReference type="PANTHER" id="PTHR45663:SF11">
    <property type="entry name" value="GEO12009P1"/>
    <property type="match status" value="1"/>
</dbReference>
<keyword evidence="1" id="KW-0813">Transport</keyword>
<dbReference type="AlphaFoldDB" id="A0A0M8MW55"/>
<dbReference type="RefSeq" id="XP_017992622.1">
    <property type="nucleotide sequence ID" value="XM_018135583.1"/>
</dbReference>
<dbReference type="NCBIfam" id="TIGR01068">
    <property type="entry name" value="thioredoxin"/>
    <property type="match status" value="1"/>
</dbReference>
<dbReference type="GeneID" id="28727458"/>
<comment type="caution">
    <text evidence="6">The sequence shown here is derived from an EMBL/GenBank/DDBJ whole genome shotgun (WGS) entry which is preliminary data.</text>
</comment>
<accession>A0A0M8MW55</accession>
<keyword evidence="7" id="KW-1185">Reference proteome</keyword>
<evidence type="ECO:0000256" key="1">
    <source>
        <dbReference type="ARBA" id="ARBA00022448"/>
    </source>
</evidence>
<dbReference type="GO" id="GO:0015035">
    <property type="term" value="F:protein-disulfide reductase activity"/>
    <property type="evidence" value="ECO:0007669"/>
    <property type="project" value="InterPro"/>
</dbReference>
<dbReference type="SUPFAM" id="SSF52833">
    <property type="entry name" value="Thioredoxin-like"/>
    <property type="match status" value="1"/>
</dbReference>
<keyword evidence="4" id="KW-0676">Redox-active center</keyword>
<dbReference type="VEuPathDB" id="FungiDB:Malapachy_1072"/>
<dbReference type="PANTHER" id="PTHR45663">
    <property type="entry name" value="GEO12009P1"/>
    <property type="match status" value="1"/>
</dbReference>
<keyword evidence="3" id="KW-1015">Disulfide bond</keyword>
<evidence type="ECO:0000256" key="2">
    <source>
        <dbReference type="ARBA" id="ARBA00022982"/>
    </source>
</evidence>
<dbReference type="CDD" id="cd02947">
    <property type="entry name" value="TRX_family"/>
    <property type="match status" value="1"/>
</dbReference>
<evidence type="ECO:0000313" key="6">
    <source>
        <dbReference type="EMBL" id="KOS14990.1"/>
    </source>
</evidence>
<dbReference type="EMBL" id="LGAV01000003">
    <property type="protein sequence ID" value="KOS14990.1"/>
    <property type="molecule type" value="Genomic_DNA"/>
</dbReference>
<evidence type="ECO:0000313" key="7">
    <source>
        <dbReference type="Proteomes" id="UP000037751"/>
    </source>
</evidence>
<keyword evidence="2" id="KW-0249">Electron transport</keyword>
<dbReference type="InterPro" id="IPR036249">
    <property type="entry name" value="Thioredoxin-like_sf"/>
</dbReference>
<evidence type="ECO:0000259" key="5">
    <source>
        <dbReference type="PROSITE" id="PS51352"/>
    </source>
</evidence>
<dbReference type="Proteomes" id="UP000037751">
    <property type="component" value="Unassembled WGS sequence"/>
</dbReference>
<dbReference type="Gene3D" id="3.40.30.10">
    <property type="entry name" value="Glutaredoxin"/>
    <property type="match status" value="1"/>
</dbReference>
<dbReference type="PROSITE" id="PS51352">
    <property type="entry name" value="THIOREDOXIN_2"/>
    <property type="match status" value="1"/>
</dbReference>
<dbReference type="PRINTS" id="PR00421">
    <property type="entry name" value="THIOREDOXIN"/>
</dbReference>
<feature type="domain" description="Thioredoxin" evidence="5">
    <location>
        <begin position="7"/>
        <end position="133"/>
    </location>
</feature>
<dbReference type="GO" id="GO:0005737">
    <property type="term" value="C:cytoplasm"/>
    <property type="evidence" value="ECO:0007669"/>
    <property type="project" value="TreeGrafter"/>
</dbReference>
<name>A0A0M8MW55_9BASI</name>
<dbReference type="InterPro" id="IPR013766">
    <property type="entry name" value="Thioredoxin_domain"/>
</dbReference>
<dbReference type="PROSITE" id="PS00194">
    <property type="entry name" value="THIOREDOXIN_1"/>
    <property type="match status" value="1"/>
</dbReference>
<sequence length="133" mass="15012">MPWRMARTTWPQARAFSSTALRRRIEENISSARLEELLQSQGDKPLLVDFFAEWCGPCKMLSPVLHKLVNTPSMVGGKEVDLVTIDVDNNMEAAQKYGIRAMPTVMAFKNGQLATQFVGMLPEPRLREFISSL</sequence>
<evidence type="ECO:0000256" key="3">
    <source>
        <dbReference type="ARBA" id="ARBA00023157"/>
    </source>
</evidence>
<reference evidence="6 7" key="1">
    <citation type="submission" date="2015-07" db="EMBL/GenBank/DDBJ databases">
        <title>Draft Genome Sequence of Malassezia furfur CBS1878 and Malassezia pachydermatis CBS1879.</title>
        <authorList>
            <person name="Triana S."/>
            <person name="Ohm R."/>
            <person name="Gonzalez A."/>
            <person name="DeCock H."/>
            <person name="Restrepo S."/>
            <person name="Celis A."/>
        </authorList>
    </citation>
    <scope>NUCLEOTIDE SEQUENCE [LARGE SCALE GENOMIC DNA]</scope>
    <source>
        <strain evidence="6 7">CBS 1879</strain>
    </source>
</reference>
<dbReference type="STRING" id="77020.A0A0M8MW55"/>
<protein>
    <submittedName>
        <fullName evidence="6">Thioredoxin-like protein</fullName>
    </submittedName>
</protein>
<dbReference type="OrthoDB" id="2121326at2759"/>
<proteinExistence type="predicted"/>
<evidence type="ECO:0000256" key="4">
    <source>
        <dbReference type="ARBA" id="ARBA00023284"/>
    </source>
</evidence>